<keyword evidence="3" id="KW-0328">Glycosyltransferase</keyword>
<evidence type="ECO:0000256" key="9">
    <source>
        <dbReference type="ARBA" id="ARBA00037847"/>
    </source>
</evidence>
<name>A0A1W0X418_HYPEX</name>
<evidence type="ECO:0000256" key="10">
    <source>
        <dbReference type="SAM" id="MobiDB-lite"/>
    </source>
</evidence>
<keyword evidence="5" id="KW-0812">Transmembrane</keyword>
<evidence type="ECO:0000256" key="8">
    <source>
        <dbReference type="ARBA" id="ARBA00023136"/>
    </source>
</evidence>
<organism evidence="12 13">
    <name type="scientific">Hypsibius exemplaris</name>
    <name type="common">Freshwater tardigrade</name>
    <dbReference type="NCBI Taxonomy" id="2072580"/>
    <lineage>
        <taxon>Eukaryota</taxon>
        <taxon>Metazoa</taxon>
        <taxon>Ecdysozoa</taxon>
        <taxon>Tardigrada</taxon>
        <taxon>Eutardigrada</taxon>
        <taxon>Parachela</taxon>
        <taxon>Hypsibioidea</taxon>
        <taxon>Hypsibiidae</taxon>
        <taxon>Hypsibius</taxon>
    </lineage>
</organism>
<dbReference type="Gene3D" id="3.90.550.50">
    <property type="match status" value="1"/>
</dbReference>
<dbReference type="EMBL" id="MTYJ01000019">
    <property type="protein sequence ID" value="OQV22160.1"/>
    <property type="molecule type" value="Genomic_DNA"/>
</dbReference>
<evidence type="ECO:0000313" key="12">
    <source>
        <dbReference type="EMBL" id="OQV22160.1"/>
    </source>
</evidence>
<accession>A0A1W0X418</accession>
<evidence type="ECO:0000313" key="13">
    <source>
        <dbReference type="Proteomes" id="UP000192578"/>
    </source>
</evidence>
<dbReference type="Proteomes" id="UP000192578">
    <property type="component" value="Unassembled WGS sequence"/>
</dbReference>
<evidence type="ECO:0000256" key="5">
    <source>
        <dbReference type="ARBA" id="ARBA00022692"/>
    </source>
</evidence>
<dbReference type="GO" id="GO:0016020">
    <property type="term" value="C:membrane"/>
    <property type="evidence" value="ECO:0007669"/>
    <property type="project" value="UniProtKB-SubCell"/>
</dbReference>
<evidence type="ECO:0000256" key="2">
    <source>
        <dbReference type="ARBA" id="ARBA00008661"/>
    </source>
</evidence>
<evidence type="ECO:0000259" key="11">
    <source>
        <dbReference type="Pfam" id="PF02434"/>
    </source>
</evidence>
<evidence type="ECO:0000256" key="4">
    <source>
        <dbReference type="ARBA" id="ARBA00022679"/>
    </source>
</evidence>
<reference evidence="13" key="1">
    <citation type="submission" date="2017-01" db="EMBL/GenBank/DDBJ databases">
        <title>Comparative genomics of anhydrobiosis in the tardigrade Hypsibius dujardini.</title>
        <authorList>
            <person name="Yoshida Y."/>
            <person name="Koutsovoulos G."/>
            <person name="Laetsch D."/>
            <person name="Stevens L."/>
            <person name="Kumar S."/>
            <person name="Horikawa D."/>
            <person name="Ishino K."/>
            <person name="Komine S."/>
            <person name="Tomita M."/>
            <person name="Blaxter M."/>
            <person name="Arakawa K."/>
        </authorList>
    </citation>
    <scope>NUCLEOTIDE SEQUENCE [LARGE SCALE GENOMIC DNA]</scope>
    <source>
        <strain evidence="13">Z151</strain>
    </source>
</reference>
<dbReference type="GO" id="GO:0012505">
    <property type="term" value="C:endomembrane system"/>
    <property type="evidence" value="ECO:0007669"/>
    <property type="project" value="UniProtKB-SubCell"/>
</dbReference>
<dbReference type="OrthoDB" id="8959630at2759"/>
<feature type="region of interest" description="Disordered" evidence="10">
    <location>
        <begin position="1"/>
        <end position="22"/>
    </location>
</feature>
<gene>
    <name evidence="12" type="ORF">BV898_04006</name>
</gene>
<comment type="subcellular location">
    <subcellularLocation>
        <location evidence="9">Endomembrane system</location>
        <topology evidence="9">Single-pass membrane protein</topology>
    </subcellularLocation>
    <subcellularLocation>
        <location evidence="1">Membrane</location>
        <topology evidence="1">Single-pass type II membrane protein</topology>
    </subcellularLocation>
</comment>
<dbReference type="InterPro" id="IPR003378">
    <property type="entry name" value="Fringe-like_glycosylTrfase"/>
</dbReference>
<feature type="domain" description="Fringe-like glycosyltransferase" evidence="11">
    <location>
        <begin position="55"/>
        <end position="305"/>
    </location>
</feature>
<evidence type="ECO:0000256" key="6">
    <source>
        <dbReference type="ARBA" id="ARBA00022968"/>
    </source>
</evidence>
<dbReference type="Pfam" id="PF02434">
    <property type="entry name" value="Fringe"/>
    <property type="match status" value="1"/>
</dbReference>
<keyword evidence="8" id="KW-0472">Membrane</keyword>
<dbReference type="GO" id="GO:0016757">
    <property type="term" value="F:glycosyltransferase activity"/>
    <property type="evidence" value="ECO:0007669"/>
    <property type="project" value="UniProtKB-KW"/>
</dbReference>
<protein>
    <submittedName>
        <fullName evidence="12">Fringe glycosyltransferase</fullName>
    </submittedName>
</protein>
<sequence>MTRAIRRDDLGHEQHLTPPLDGGLAKRAFGTFPASPLSKISPVQQAISPDPQNGLRLDDIHISVKTSKKFHRQRLDVILQTWFNQAKKQTFFITDDEDEEYQMKTDGHLINSNCSSSHHRKALCCKMSVELDVFLLRDKKWFCHFDDDNYVNVNSLLSLLSQYDEKLDWYLGKPSIKAPLELPYSKPLTSNDRKAIFWFATGGAGFCLSRSLVTKMEPLVSHGQFMSVGEKIRLPDDVTIGYVIEHLLHVPLTVVDKFHSHLEPLHMMTEDVLPAQISFSYSTYRGNQMNRVALSGWEEQADPTRFLSLYCHLAPDGHKNCPTVMVSPAPS</sequence>
<keyword evidence="6" id="KW-0735">Signal-anchor</keyword>
<comment type="caution">
    <text evidence="12">The sequence shown here is derived from an EMBL/GenBank/DDBJ whole genome shotgun (WGS) entry which is preliminary data.</text>
</comment>
<keyword evidence="4" id="KW-0808">Transferase</keyword>
<keyword evidence="13" id="KW-1185">Reference proteome</keyword>
<comment type="similarity">
    <text evidence="2">Belongs to the glycosyltransferase 31 family.</text>
</comment>
<dbReference type="AlphaFoldDB" id="A0A1W0X418"/>
<proteinExistence type="inferred from homology"/>
<dbReference type="PANTHER" id="PTHR10811">
    <property type="entry name" value="FRINGE-RELATED"/>
    <property type="match status" value="1"/>
</dbReference>
<keyword evidence="7" id="KW-1133">Transmembrane helix</keyword>
<evidence type="ECO:0000256" key="1">
    <source>
        <dbReference type="ARBA" id="ARBA00004606"/>
    </source>
</evidence>
<feature type="compositionally biased region" description="Basic and acidic residues" evidence="10">
    <location>
        <begin position="1"/>
        <end position="15"/>
    </location>
</feature>
<evidence type="ECO:0000256" key="7">
    <source>
        <dbReference type="ARBA" id="ARBA00022989"/>
    </source>
</evidence>
<evidence type="ECO:0000256" key="3">
    <source>
        <dbReference type="ARBA" id="ARBA00022676"/>
    </source>
</evidence>